<proteinExistence type="predicted"/>
<evidence type="ECO:0000313" key="2">
    <source>
        <dbReference type="Proteomes" id="UP000076858"/>
    </source>
</evidence>
<comment type="caution">
    <text evidence="1">The sequence shown here is derived from an EMBL/GenBank/DDBJ whole genome shotgun (WGS) entry which is preliminary data.</text>
</comment>
<dbReference type="AlphaFoldDB" id="A0A162NVY9"/>
<reference evidence="1 2" key="1">
    <citation type="submission" date="2016-03" db="EMBL/GenBank/DDBJ databases">
        <title>EvidentialGene: Evidence-directed Construction of Genes on Genomes.</title>
        <authorList>
            <person name="Gilbert D.G."/>
            <person name="Choi J.-H."/>
            <person name="Mockaitis K."/>
            <person name="Colbourne J."/>
            <person name="Pfrender M."/>
        </authorList>
    </citation>
    <scope>NUCLEOTIDE SEQUENCE [LARGE SCALE GENOMIC DNA]</scope>
    <source>
        <strain evidence="1 2">Xinb3</strain>
        <tissue evidence="1">Complete organism</tissue>
    </source>
</reference>
<accession>A0A162NVY9</accession>
<sequence>MKQQITYCFRSIFFTNGDFFHNLQLPRQTPIHKTMGVREQCVESDILALENPGAFLLQQGYKAIIISGGPNSVYKVDAPLYDPAIFRLRSSSAGNLLWQDKNSTRS</sequence>
<dbReference type="EMBL" id="LRGB01000531">
    <property type="protein sequence ID" value="KZS18314.1"/>
    <property type="molecule type" value="Genomic_DNA"/>
</dbReference>
<name>A0A162NVY9_9CRUS</name>
<organism evidence="1 2">
    <name type="scientific">Daphnia magna</name>
    <dbReference type="NCBI Taxonomy" id="35525"/>
    <lineage>
        <taxon>Eukaryota</taxon>
        <taxon>Metazoa</taxon>
        <taxon>Ecdysozoa</taxon>
        <taxon>Arthropoda</taxon>
        <taxon>Crustacea</taxon>
        <taxon>Branchiopoda</taxon>
        <taxon>Diplostraca</taxon>
        <taxon>Cladocera</taxon>
        <taxon>Anomopoda</taxon>
        <taxon>Daphniidae</taxon>
        <taxon>Daphnia</taxon>
    </lineage>
</organism>
<keyword evidence="2" id="KW-1185">Reference proteome</keyword>
<dbReference type="Proteomes" id="UP000076858">
    <property type="component" value="Unassembled WGS sequence"/>
</dbReference>
<dbReference type="STRING" id="35525.A0A162NVY9"/>
<gene>
    <name evidence="1" type="ORF">APZ42_015568</name>
</gene>
<evidence type="ECO:0000313" key="1">
    <source>
        <dbReference type="EMBL" id="KZS18314.1"/>
    </source>
</evidence>
<protein>
    <submittedName>
        <fullName evidence="1">Putative GMP synthase</fullName>
    </submittedName>
</protein>
<dbReference type="OrthoDB" id="1724632at2759"/>